<sequence>MEYFRNADGAVVVDTVIATIQENAAYLSEIDGAIGDGDHGINMKKGVTLCQEQLEGKTVDFATALKTLGRVLLTEIGGAMGPLYGTFFREMAKVSKDQEQIDAEVFLSMLQAALAGVQSLGNAQVGDKTLVDTLAPAIDAYGSALKAGKSFEDALAEMKAAAERGKDSTKDLVAKVGRSSRLGERSRGVLDAGATSCWLILQSMADSIPPLLHR</sequence>
<dbReference type="InterPro" id="IPR004007">
    <property type="entry name" value="DhaL_dom"/>
</dbReference>
<protein>
    <submittedName>
        <fullName evidence="4">Dihydroxyacetone kinase subunit L</fullName>
    </submittedName>
</protein>
<dbReference type="Pfam" id="PF02734">
    <property type="entry name" value="Dak2"/>
    <property type="match status" value="1"/>
</dbReference>
<name>A0A9D5JV95_9BACT</name>
<proteinExistence type="predicted"/>
<dbReference type="SUPFAM" id="SSF101473">
    <property type="entry name" value="DhaL-like"/>
    <property type="match status" value="1"/>
</dbReference>
<dbReference type="GO" id="GO:0019563">
    <property type="term" value="P:glycerol catabolic process"/>
    <property type="evidence" value="ECO:0007669"/>
    <property type="project" value="TreeGrafter"/>
</dbReference>
<evidence type="ECO:0000256" key="1">
    <source>
        <dbReference type="ARBA" id="ARBA00022679"/>
    </source>
</evidence>
<keyword evidence="1" id="KW-0808">Transferase</keyword>
<dbReference type="Gene3D" id="1.25.40.340">
    <property type="match status" value="1"/>
</dbReference>
<accession>A0A9D5JV95</accession>
<dbReference type="AlphaFoldDB" id="A0A9D5JV95"/>
<dbReference type="FunFam" id="1.25.40.340:FF:000002">
    <property type="entry name" value="Dihydroxyacetone kinase, L subunit"/>
    <property type="match status" value="1"/>
</dbReference>
<dbReference type="PROSITE" id="PS51480">
    <property type="entry name" value="DHAL"/>
    <property type="match status" value="1"/>
</dbReference>
<dbReference type="GO" id="GO:0004371">
    <property type="term" value="F:glycerone kinase activity"/>
    <property type="evidence" value="ECO:0007669"/>
    <property type="project" value="InterPro"/>
</dbReference>
<keyword evidence="2 4" id="KW-0418">Kinase</keyword>
<dbReference type="InterPro" id="IPR036117">
    <property type="entry name" value="DhaL_dom_sf"/>
</dbReference>
<dbReference type="PANTHER" id="PTHR28629:SF4">
    <property type="entry name" value="TRIOKINASE_FMN CYCLASE"/>
    <property type="match status" value="1"/>
</dbReference>
<dbReference type="Proteomes" id="UP000649604">
    <property type="component" value="Unassembled WGS sequence"/>
</dbReference>
<dbReference type="InterPro" id="IPR050861">
    <property type="entry name" value="Dihydroxyacetone_Kinase"/>
</dbReference>
<dbReference type="InterPro" id="IPR012737">
    <property type="entry name" value="DhaK_L_YcgS"/>
</dbReference>
<reference evidence="4" key="1">
    <citation type="submission" date="2019-11" db="EMBL/GenBank/DDBJ databases">
        <title>Microbial mats filling the niche in hypersaline microbial mats.</title>
        <authorList>
            <person name="Wong H.L."/>
            <person name="Macleod F.I."/>
            <person name="White R.A. III"/>
            <person name="Burns B.P."/>
        </authorList>
    </citation>
    <scope>NUCLEOTIDE SEQUENCE</scope>
    <source>
        <strain evidence="4">Rbin_158</strain>
    </source>
</reference>
<evidence type="ECO:0000313" key="4">
    <source>
        <dbReference type="EMBL" id="MBD3324800.1"/>
    </source>
</evidence>
<dbReference type="EMBL" id="WJJP01000301">
    <property type="protein sequence ID" value="MBD3324800.1"/>
    <property type="molecule type" value="Genomic_DNA"/>
</dbReference>
<dbReference type="NCBIfam" id="TIGR02365">
    <property type="entry name" value="dha_L_ycgS"/>
    <property type="match status" value="1"/>
</dbReference>
<dbReference type="GO" id="GO:0005829">
    <property type="term" value="C:cytosol"/>
    <property type="evidence" value="ECO:0007669"/>
    <property type="project" value="TreeGrafter"/>
</dbReference>
<evidence type="ECO:0000259" key="3">
    <source>
        <dbReference type="PROSITE" id="PS51480"/>
    </source>
</evidence>
<gene>
    <name evidence="4" type="primary">dhaL</name>
    <name evidence="4" type="ORF">GF339_09465</name>
</gene>
<comment type="caution">
    <text evidence="4">The sequence shown here is derived from an EMBL/GenBank/DDBJ whole genome shotgun (WGS) entry which is preliminary data.</text>
</comment>
<feature type="domain" description="DhaL" evidence="3">
    <location>
        <begin position="7"/>
        <end position="206"/>
    </location>
</feature>
<organism evidence="4 5">
    <name type="scientific">candidate division KSB3 bacterium</name>
    <dbReference type="NCBI Taxonomy" id="2044937"/>
    <lineage>
        <taxon>Bacteria</taxon>
        <taxon>candidate division KSB3</taxon>
    </lineage>
</organism>
<dbReference type="PANTHER" id="PTHR28629">
    <property type="entry name" value="TRIOKINASE/FMN CYCLASE"/>
    <property type="match status" value="1"/>
</dbReference>
<evidence type="ECO:0000256" key="2">
    <source>
        <dbReference type="ARBA" id="ARBA00022777"/>
    </source>
</evidence>
<dbReference type="SMART" id="SM01120">
    <property type="entry name" value="Dak2"/>
    <property type="match status" value="1"/>
</dbReference>
<evidence type="ECO:0000313" key="5">
    <source>
        <dbReference type="Proteomes" id="UP000649604"/>
    </source>
</evidence>